<proteinExistence type="predicted"/>
<dbReference type="GeneID" id="105172027"/>
<sequence length="144" mass="16406">MEGMKETATAYYERAGEEENDSAVEFFRNLDVNGDGRVGRFELKRSSIGSWLSNNKVFKQCDGNLDFYESLAVSITWRSARAHYCTGSPEALQALAYVFFETMNRNGDGRVVLSEFLTFMQHEGYSQMRSPYFFNELDLDGNGV</sequence>
<dbReference type="GO" id="GO:0005509">
    <property type="term" value="F:calcium ion binding"/>
    <property type="evidence" value="ECO:0007669"/>
    <property type="project" value="InterPro"/>
</dbReference>
<dbReference type="Pfam" id="PF13202">
    <property type="entry name" value="EF-hand_5"/>
    <property type="match status" value="1"/>
</dbReference>
<evidence type="ECO:0000259" key="2">
    <source>
        <dbReference type="Pfam" id="PF13202"/>
    </source>
</evidence>
<protein>
    <submittedName>
        <fullName evidence="4">Uncharacterized protein LOC105172027</fullName>
    </submittedName>
</protein>
<dbReference type="AlphaFoldDB" id="A0A6I9UC21"/>
<evidence type="ECO:0000313" key="3">
    <source>
        <dbReference type="Proteomes" id="UP000504604"/>
    </source>
</evidence>
<gene>
    <name evidence="4" type="primary">LOC105172027</name>
</gene>
<organism evidence="3 4">
    <name type="scientific">Sesamum indicum</name>
    <name type="common">Oriental sesame</name>
    <name type="synonym">Sesamum orientale</name>
    <dbReference type="NCBI Taxonomy" id="4182"/>
    <lineage>
        <taxon>Eukaryota</taxon>
        <taxon>Viridiplantae</taxon>
        <taxon>Streptophyta</taxon>
        <taxon>Embryophyta</taxon>
        <taxon>Tracheophyta</taxon>
        <taxon>Spermatophyta</taxon>
        <taxon>Magnoliopsida</taxon>
        <taxon>eudicotyledons</taxon>
        <taxon>Gunneridae</taxon>
        <taxon>Pentapetalae</taxon>
        <taxon>asterids</taxon>
        <taxon>lamiids</taxon>
        <taxon>Lamiales</taxon>
        <taxon>Pedaliaceae</taxon>
        <taxon>Sesamum</taxon>
    </lineage>
</organism>
<keyword evidence="3" id="KW-1185">Reference proteome</keyword>
<dbReference type="KEGG" id="sind:105172027"/>
<dbReference type="RefSeq" id="XP_011091669.1">
    <property type="nucleotide sequence ID" value="XM_011093367.1"/>
</dbReference>
<dbReference type="Gene3D" id="1.10.238.10">
    <property type="entry name" value="EF-hand"/>
    <property type="match status" value="1"/>
</dbReference>
<name>A0A6I9UC21_SESIN</name>
<dbReference type="SUPFAM" id="SSF47473">
    <property type="entry name" value="EF-hand"/>
    <property type="match status" value="1"/>
</dbReference>
<dbReference type="InParanoid" id="A0A6I9UC21"/>
<dbReference type="InterPro" id="IPR011992">
    <property type="entry name" value="EF-hand-dom_pair"/>
</dbReference>
<keyword evidence="1" id="KW-0106">Calcium</keyword>
<dbReference type="PROSITE" id="PS00018">
    <property type="entry name" value="EF_HAND_1"/>
    <property type="match status" value="1"/>
</dbReference>
<feature type="domain" description="EF-hand" evidence="2">
    <location>
        <begin position="25"/>
        <end position="45"/>
    </location>
</feature>
<evidence type="ECO:0000313" key="4">
    <source>
        <dbReference type="RefSeq" id="XP_011091669.1"/>
    </source>
</evidence>
<dbReference type="InterPro" id="IPR018247">
    <property type="entry name" value="EF_Hand_1_Ca_BS"/>
</dbReference>
<accession>A0A6I9UC21</accession>
<evidence type="ECO:0000256" key="1">
    <source>
        <dbReference type="ARBA" id="ARBA00022837"/>
    </source>
</evidence>
<dbReference type="Proteomes" id="UP000504604">
    <property type="component" value="Linkage group LG10"/>
</dbReference>
<dbReference type="OrthoDB" id="8785703at2759"/>
<dbReference type="InterPro" id="IPR002048">
    <property type="entry name" value="EF_hand_dom"/>
</dbReference>
<reference evidence="4" key="1">
    <citation type="submission" date="2025-08" db="UniProtKB">
        <authorList>
            <consortium name="RefSeq"/>
        </authorList>
    </citation>
    <scope>IDENTIFICATION</scope>
</reference>